<keyword evidence="6 8" id="KW-1133">Transmembrane helix</keyword>
<dbReference type="GO" id="GO:0009103">
    <property type="term" value="P:lipopolysaccharide biosynthetic process"/>
    <property type="evidence" value="ECO:0007669"/>
    <property type="project" value="UniProtKB-ARBA"/>
</dbReference>
<dbReference type="EMBL" id="DSZU01000121">
    <property type="protein sequence ID" value="HGV55765.1"/>
    <property type="molecule type" value="Genomic_DNA"/>
</dbReference>
<dbReference type="InterPro" id="IPR038731">
    <property type="entry name" value="RgtA/B/C-like"/>
</dbReference>
<sequence>METKRYYLILGLIFLILCLLSLTFPLLSFQEARRAVLIQECFLNHSLVPTYNGEPYFTKPPLHIWLSLPFFAMGYPLGLEISFLRLLSFLSYVVALYFLYLICERDPRKTLLSLLILFSSFRFLSFIYRLDLEPLFILFSTGAFYFLLSFHRLPSFSKALLFYLFMALSFLVRGPLNFFWFPALFIYGLLSKNPLTWRLLFFVPGWLLFSGLILSWFLWGVISFGKEVFSTFFSTDIGERLTARKDPFYYYFRALLLNFFPYVLLLLLKSKELMTRLKAYLQFPQGFYLSFFLIPLVMLSFTGEKFDKYLLFLYPVFSVFISQTLMTLYNYRWLLRLGLVLVFINFGLVTGLQLIQLEDLKFKSQAVANSINPKEKYAFYLESHPFLLFLLKRPIPVLKEEREVYLALKEGISVISPREFSQLTPKKILPDPYKKGRYLFLY</sequence>
<keyword evidence="5 8" id="KW-0812">Transmembrane</keyword>
<accession>A0A832LXZ8</accession>
<feature type="transmembrane region" description="Helical" evidence="8">
    <location>
        <begin position="309"/>
        <end position="329"/>
    </location>
</feature>
<keyword evidence="2" id="KW-1003">Cell membrane</keyword>
<evidence type="ECO:0000259" key="9">
    <source>
        <dbReference type="Pfam" id="PF13231"/>
    </source>
</evidence>
<feature type="domain" description="Glycosyltransferase RgtA/B/C/D-like" evidence="9">
    <location>
        <begin position="59"/>
        <end position="197"/>
    </location>
</feature>
<evidence type="ECO:0000313" key="10">
    <source>
        <dbReference type="EMBL" id="HGV55765.1"/>
    </source>
</evidence>
<evidence type="ECO:0000256" key="7">
    <source>
        <dbReference type="ARBA" id="ARBA00023136"/>
    </source>
</evidence>
<evidence type="ECO:0000256" key="6">
    <source>
        <dbReference type="ARBA" id="ARBA00022989"/>
    </source>
</evidence>
<feature type="transmembrane region" description="Helical" evidence="8">
    <location>
        <begin position="6"/>
        <end position="27"/>
    </location>
</feature>
<dbReference type="GO" id="GO:0005886">
    <property type="term" value="C:plasma membrane"/>
    <property type="evidence" value="ECO:0007669"/>
    <property type="project" value="UniProtKB-SubCell"/>
</dbReference>
<feature type="transmembrane region" description="Helical" evidence="8">
    <location>
        <begin position="160"/>
        <end position="187"/>
    </location>
</feature>
<protein>
    <recommendedName>
        <fullName evidence="9">Glycosyltransferase RgtA/B/C/D-like domain-containing protein</fullName>
    </recommendedName>
</protein>
<keyword evidence="3" id="KW-0328">Glycosyltransferase</keyword>
<dbReference type="AlphaFoldDB" id="A0A832LXZ8"/>
<feature type="transmembrane region" description="Helical" evidence="8">
    <location>
        <begin position="199"/>
        <end position="222"/>
    </location>
</feature>
<dbReference type="InterPro" id="IPR050297">
    <property type="entry name" value="LipidA_mod_glycosyltrf_83"/>
</dbReference>
<evidence type="ECO:0000256" key="3">
    <source>
        <dbReference type="ARBA" id="ARBA00022676"/>
    </source>
</evidence>
<feature type="transmembrane region" description="Helical" evidence="8">
    <location>
        <begin position="134"/>
        <end position="153"/>
    </location>
</feature>
<keyword evidence="7 8" id="KW-0472">Membrane</keyword>
<dbReference type="PANTHER" id="PTHR33908">
    <property type="entry name" value="MANNOSYLTRANSFERASE YKCB-RELATED"/>
    <property type="match status" value="1"/>
</dbReference>
<evidence type="ECO:0000256" key="2">
    <source>
        <dbReference type="ARBA" id="ARBA00022475"/>
    </source>
</evidence>
<dbReference type="Pfam" id="PF13231">
    <property type="entry name" value="PMT_2"/>
    <property type="match status" value="1"/>
</dbReference>
<keyword evidence="4" id="KW-0808">Transferase</keyword>
<feature type="transmembrane region" description="Helical" evidence="8">
    <location>
        <begin position="84"/>
        <end position="103"/>
    </location>
</feature>
<evidence type="ECO:0000256" key="8">
    <source>
        <dbReference type="SAM" id="Phobius"/>
    </source>
</evidence>
<organism evidence="10">
    <name type="scientific">Caldimicrobium thiodismutans</name>
    <dbReference type="NCBI Taxonomy" id="1653476"/>
    <lineage>
        <taxon>Bacteria</taxon>
        <taxon>Pseudomonadati</taxon>
        <taxon>Thermodesulfobacteriota</taxon>
        <taxon>Thermodesulfobacteria</taxon>
        <taxon>Thermodesulfobacteriales</taxon>
        <taxon>Thermodesulfobacteriaceae</taxon>
        <taxon>Caldimicrobium</taxon>
    </lineage>
</organism>
<comment type="caution">
    <text evidence="10">The sequence shown here is derived from an EMBL/GenBank/DDBJ whole genome shotgun (WGS) entry which is preliminary data.</text>
</comment>
<proteinExistence type="predicted"/>
<dbReference type="GO" id="GO:0016763">
    <property type="term" value="F:pentosyltransferase activity"/>
    <property type="evidence" value="ECO:0007669"/>
    <property type="project" value="TreeGrafter"/>
</dbReference>
<feature type="transmembrane region" description="Helical" evidence="8">
    <location>
        <begin position="110"/>
        <end position="128"/>
    </location>
</feature>
<evidence type="ECO:0000256" key="1">
    <source>
        <dbReference type="ARBA" id="ARBA00004651"/>
    </source>
</evidence>
<feature type="transmembrane region" description="Helical" evidence="8">
    <location>
        <begin position="248"/>
        <end position="268"/>
    </location>
</feature>
<feature type="transmembrane region" description="Helical" evidence="8">
    <location>
        <begin position="280"/>
        <end position="302"/>
    </location>
</feature>
<reference evidence="10" key="1">
    <citation type="journal article" date="2020" name="mSystems">
        <title>Genome- and Community-Level Interaction Insights into Carbon Utilization and Element Cycling Functions of Hydrothermarchaeota in Hydrothermal Sediment.</title>
        <authorList>
            <person name="Zhou Z."/>
            <person name="Liu Y."/>
            <person name="Xu W."/>
            <person name="Pan J."/>
            <person name="Luo Z.H."/>
            <person name="Li M."/>
        </authorList>
    </citation>
    <scope>NUCLEOTIDE SEQUENCE [LARGE SCALE GENOMIC DNA]</scope>
    <source>
        <strain evidence="10">SpSt-605</strain>
    </source>
</reference>
<gene>
    <name evidence="10" type="ORF">ENT73_06785</name>
</gene>
<evidence type="ECO:0000256" key="5">
    <source>
        <dbReference type="ARBA" id="ARBA00022692"/>
    </source>
</evidence>
<dbReference type="PANTHER" id="PTHR33908:SF11">
    <property type="entry name" value="MEMBRANE PROTEIN"/>
    <property type="match status" value="1"/>
</dbReference>
<name>A0A832LXZ8_9BACT</name>
<evidence type="ECO:0000256" key="4">
    <source>
        <dbReference type="ARBA" id="ARBA00022679"/>
    </source>
</evidence>
<comment type="subcellular location">
    <subcellularLocation>
        <location evidence="1">Cell membrane</location>
        <topology evidence="1">Multi-pass membrane protein</topology>
    </subcellularLocation>
</comment>
<feature type="transmembrane region" description="Helical" evidence="8">
    <location>
        <begin position="335"/>
        <end position="355"/>
    </location>
</feature>